<name>A0A8K0CZ65_IGNLU</name>
<sequence>MPLTVTDVFQIVALSEDAHSWRCVSRFLGIPRTSVQDAWNRYLETKRFSRRIRSRRKRATTAADDRFVVLNTLPDRTSTAVQLQHRLLTVRGVEIS</sequence>
<dbReference type="SUPFAM" id="SSF46689">
    <property type="entry name" value="Homeodomain-like"/>
    <property type="match status" value="1"/>
</dbReference>
<dbReference type="AlphaFoldDB" id="A0A8K0CZ65"/>
<dbReference type="GO" id="GO:0005634">
    <property type="term" value="C:nucleus"/>
    <property type="evidence" value="ECO:0007669"/>
    <property type="project" value="UniProtKB-SubCell"/>
</dbReference>
<reference evidence="2" key="1">
    <citation type="submission" date="2019-08" db="EMBL/GenBank/DDBJ databases">
        <title>The genome of the North American firefly Photinus pyralis.</title>
        <authorList>
            <consortium name="Photinus pyralis genome working group"/>
            <person name="Fallon T.R."/>
            <person name="Sander Lower S.E."/>
            <person name="Weng J.-K."/>
        </authorList>
    </citation>
    <scope>NUCLEOTIDE SEQUENCE</scope>
    <source>
        <strain evidence="2">TRF0915ILg1</strain>
        <tissue evidence="2">Whole body</tissue>
    </source>
</reference>
<accession>A0A8K0CZ65</accession>
<dbReference type="Proteomes" id="UP000801492">
    <property type="component" value="Unassembled WGS sequence"/>
</dbReference>
<evidence type="ECO:0000313" key="2">
    <source>
        <dbReference type="EMBL" id="KAF2896438.1"/>
    </source>
</evidence>
<proteinExistence type="predicted"/>
<gene>
    <name evidence="2" type="ORF">ILUMI_09739</name>
</gene>
<evidence type="ECO:0000256" key="1">
    <source>
        <dbReference type="ARBA" id="ARBA00004123"/>
    </source>
</evidence>
<comment type="caution">
    <text evidence="2">The sequence shown here is derived from an EMBL/GenBank/DDBJ whole genome shotgun (WGS) entry which is preliminary data.</text>
</comment>
<organism evidence="2 3">
    <name type="scientific">Ignelater luminosus</name>
    <name type="common">Cucubano</name>
    <name type="synonym">Pyrophorus luminosus</name>
    <dbReference type="NCBI Taxonomy" id="2038154"/>
    <lineage>
        <taxon>Eukaryota</taxon>
        <taxon>Metazoa</taxon>
        <taxon>Ecdysozoa</taxon>
        <taxon>Arthropoda</taxon>
        <taxon>Hexapoda</taxon>
        <taxon>Insecta</taxon>
        <taxon>Pterygota</taxon>
        <taxon>Neoptera</taxon>
        <taxon>Endopterygota</taxon>
        <taxon>Coleoptera</taxon>
        <taxon>Polyphaga</taxon>
        <taxon>Elateriformia</taxon>
        <taxon>Elateroidea</taxon>
        <taxon>Elateridae</taxon>
        <taxon>Agrypninae</taxon>
        <taxon>Pyrophorini</taxon>
        <taxon>Ignelater</taxon>
    </lineage>
</organism>
<dbReference type="InterPro" id="IPR009057">
    <property type="entry name" value="Homeodomain-like_sf"/>
</dbReference>
<keyword evidence="3" id="KW-1185">Reference proteome</keyword>
<evidence type="ECO:0000313" key="3">
    <source>
        <dbReference type="Proteomes" id="UP000801492"/>
    </source>
</evidence>
<dbReference type="OrthoDB" id="8051703at2759"/>
<dbReference type="EMBL" id="VTPC01005117">
    <property type="protein sequence ID" value="KAF2896438.1"/>
    <property type="molecule type" value="Genomic_DNA"/>
</dbReference>
<comment type="subcellular location">
    <subcellularLocation>
        <location evidence="1">Nucleus</location>
    </subcellularLocation>
</comment>
<protein>
    <submittedName>
        <fullName evidence="2">Uncharacterized protein</fullName>
    </submittedName>
</protein>